<dbReference type="WBParaSite" id="SBAD_0000361701-mRNA-1">
    <property type="protein sequence ID" value="SBAD_0000361701-mRNA-1"/>
    <property type="gene ID" value="SBAD_0000361701"/>
</dbReference>
<dbReference type="Proteomes" id="UP000270296">
    <property type="component" value="Unassembled WGS sequence"/>
</dbReference>
<protein>
    <submittedName>
        <fullName evidence="1 3">Uncharacterized protein</fullName>
    </submittedName>
</protein>
<gene>
    <name evidence="1" type="ORF">SBAD_LOCUS3458</name>
</gene>
<sequence>MRTRSECVTISEGRQRQRTAATLTRFNTHRVESVESSACLFCEYRGSSTQFVGRAILTNVNSGNPLAETAGRDNVSRDGRALLQVDISECEGEGKDEAKAEGNIPR</sequence>
<dbReference type="EMBL" id="UZAM01007757">
    <property type="protein sequence ID" value="VDP01210.1"/>
    <property type="molecule type" value="Genomic_DNA"/>
</dbReference>
<dbReference type="AlphaFoldDB" id="A0A183IIL3"/>
<name>A0A183IIL3_9BILA</name>
<accession>A0A183IIL3</accession>
<reference evidence="3" key="1">
    <citation type="submission" date="2016-06" db="UniProtKB">
        <authorList>
            <consortium name="WormBaseParasite"/>
        </authorList>
    </citation>
    <scope>IDENTIFICATION</scope>
</reference>
<evidence type="ECO:0000313" key="2">
    <source>
        <dbReference type="Proteomes" id="UP000270296"/>
    </source>
</evidence>
<evidence type="ECO:0000313" key="1">
    <source>
        <dbReference type="EMBL" id="VDP01210.1"/>
    </source>
</evidence>
<keyword evidence="2" id="KW-1185">Reference proteome</keyword>
<proteinExistence type="predicted"/>
<organism evidence="3">
    <name type="scientific">Soboliphyme baturini</name>
    <dbReference type="NCBI Taxonomy" id="241478"/>
    <lineage>
        <taxon>Eukaryota</taxon>
        <taxon>Metazoa</taxon>
        <taxon>Ecdysozoa</taxon>
        <taxon>Nematoda</taxon>
        <taxon>Enoplea</taxon>
        <taxon>Dorylaimia</taxon>
        <taxon>Dioctophymatida</taxon>
        <taxon>Dioctophymatoidea</taxon>
        <taxon>Soboliphymatidae</taxon>
        <taxon>Soboliphyme</taxon>
    </lineage>
</organism>
<reference evidence="1 2" key="2">
    <citation type="submission" date="2018-11" db="EMBL/GenBank/DDBJ databases">
        <authorList>
            <consortium name="Pathogen Informatics"/>
        </authorList>
    </citation>
    <scope>NUCLEOTIDE SEQUENCE [LARGE SCALE GENOMIC DNA]</scope>
</reference>
<evidence type="ECO:0000313" key="3">
    <source>
        <dbReference type="WBParaSite" id="SBAD_0000361701-mRNA-1"/>
    </source>
</evidence>